<name>A0A395H6M0_9EURO</name>
<dbReference type="RefSeq" id="XP_025577142.1">
    <property type="nucleotide sequence ID" value="XM_025722563.1"/>
</dbReference>
<gene>
    <name evidence="2" type="ORF">BO80DRAFT_463068</name>
</gene>
<dbReference type="EMBL" id="KZ824429">
    <property type="protein sequence ID" value="RAL02815.1"/>
    <property type="molecule type" value="Genomic_DNA"/>
</dbReference>
<feature type="transmembrane region" description="Helical" evidence="1">
    <location>
        <begin position="26"/>
        <end position="45"/>
    </location>
</feature>
<organism evidence="2 3">
    <name type="scientific">Aspergillus ibericus CBS 121593</name>
    <dbReference type="NCBI Taxonomy" id="1448316"/>
    <lineage>
        <taxon>Eukaryota</taxon>
        <taxon>Fungi</taxon>
        <taxon>Dikarya</taxon>
        <taxon>Ascomycota</taxon>
        <taxon>Pezizomycotina</taxon>
        <taxon>Eurotiomycetes</taxon>
        <taxon>Eurotiomycetidae</taxon>
        <taxon>Eurotiales</taxon>
        <taxon>Aspergillaceae</taxon>
        <taxon>Aspergillus</taxon>
        <taxon>Aspergillus subgen. Circumdati</taxon>
    </lineage>
</organism>
<feature type="transmembrane region" description="Helical" evidence="1">
    <location>
        <begin position="120"/>
        <end position="143"/>
    </location>
</feature>
<keyword evidence="1" id="KW-0812">Transmembrane</keyword>
<protein>
    <submittedName>
        <fullName evidence="2">Uncharacterized protein</fullName>
    </submittedName>
</protein>
<feature type="transmembrane region" description="Helical" evidence="1">
    <location>
        <begin position="80"/>
        <end position="100"/>
    </location>
</feature>
<evidence type="ECO:0000313" key="2">
    <source>
        <dbReference type="EMBL" id="RAL02815.1"/>
    </source>
</evidence>
<evidence type="ECO:0000313" key="3">
    <source>
        <dbReference type="Proteomes" id="UP000249402"/>
    </source>
</evidence>
<dbReference type="VEuPathDB" id="FungiDB:BO80DRAFT_463068"/>
<feature type="transmembrane region" description="Helical" evidence="1">
    <location>
        <begin position="155"/>
        <end position="178"/>
    </location>
</feature>
<dbReference type="Proteomes" id="UP000249402">
    <property type="component" value="Unassembled WGS sequence"/>
</dbReference>
<sequence length="183" mass="19587">MFPHPPYAEDQPLAHLILTTHVLHRGFQLGTGIGLLVGTARALFFSSRSSSSLPKPVTARSTPTNTKLVTRLTQVLRPSALGGLGGLALFSLLLPVHMWGKEIIEWQDRSWRLLENRGQVVVDWWSVGGMVLGVGVVALGLGARGRNLGKRERALRVLGGAGVGSLGGVLGLMGWRVLSGSKR</sequence>
<evidence type="ECO:0000256" key="1">
    <source>
        <dbReference type="SAM" id="Phobius"/>
    </source>
</evidence>
<proteinExistence type="predicted"/>
<dbReference type="AlphaFoldDB" id="A0A395H6M0"/>
<dbReference type="GeneID" id="37227428"/>
<keyword evidence="1" id="KW-0472">Membrane</keyword>
<dbReference type="OrthoDB" id="544298at2759"/>
<keyword evidence="1" id="KW-1133">Transmembrane helix</keyword>
<reference evidence="2 3" key="1">
    <citation type="submission" date="2018-02" db="EMBL/GenBank/DDBJ databases">
        <title>The genomes of Aspergillus section Nigri reveals drivers in fungal speciation.</title>
        <authorList>
            <consortium name="DOE Joint Genome Institute"/>
            <person name="Vesth T.C."/>
            <person name="Nybo J."/>
            <person name="Theobald S."/>
            <person name="Brandl J."/>
            <person name="Frisvad J.C."/>
            <person name="Nielsen K.F."/>
            <person name="Lyhne E.K."/>
            <person name="Kogle M.E."/>
            <person name="Kuo A."/>
            <person name="Riley R."/>
            <person name="Clum A."/>
            <person name="Nolan M."/>
            <person name="Lipzen A."/>
            <person name="Salamov A."/>
            <person name="Henrissat B."/>
            <person name="Wiebenga A."/>
            <person name="De vries R.P."/>
            <person name="Grigoriev I.V."/>
            <person name="Mortensen U.H."/>
            <person name="Andersen M.R."/>
            <person name="Baker S.E."/>
        </authorList>
    </citation>
    <scope>NUCLEOTIDE SEQUENCE [LARGE SCALE GENOMIC DNA]</scope>
    <source>
        <strain evidence="2 3">CBS 121593</strain>
    </source>
</reference>
<accession>A0A395H6M0</accession>
<keyword evidence="3" id="KW-1185">Reference proteome</keyword>